<dbReference type="InterPro" id="IPR032710">
    <property type="entry name" value="NTF2-like_dom_sf"/>
</dbReference>
<comment type="subcellular location">
    <subcellularLocation>
        <location evidence="1">Cytoplasm</location>
    </subcellularLocation>
    <subcellularLocation>
        <location evidence="1">Nucleus</location>
    </subcellularLocation>
</comment>
<dbReference type="Pfam" id="PF02136">
    <property type="entry name" value="NTF2"/>
    <property type="match status" value="1"/>
</dbReference>
<dbReference type="InterPro" id="IPR002075">
    <property type="entry name" value="NTF2_dom"/>
</dbReference>
<evidence type="ECO:0000313" key="3">
    <source>
        <dbReference type="EMBL" id="CAI6098138.1"/>
    </source>
</evidence>
<sequence>MAQADIPTLVGTFVTLYNNTYDTNRGEIFKFYHPQAMLTFESENHVGAEAIQGKLGSLPFQEIRHDKPTVRVQPSVTDGFVLVMITGHFTASGLDKPFAYSQAFQLKVPDIIDPNLPPEENAAKFQICNDFFLLSFG</sequence>
<dbReference type="PROSITE" id="PS50177">
    <property type="entry name" value="NTF2_DOMAIN"/>
    <property type="match status" value="1"/>
</dbReference>
<dbReference type="SUPFAM" id="SSF54427">
    <property type="entry name" value="NTF2-like"/>
    <property type="match status" value="1"/>
</dbReference>
<dbReference type="GO" id="GO:0005737">
    <property type="term" value="C:cytoplasm"/>
    <property type="evidence" value="ECO:0007669"/>
    <property type="project" value="UniProtKB-SubCell"/>
</dbReference>
<protein>
    <recommendedName>
        <fullName evidence="1">NTF2-related export protein</fullName>
    </recommendedName>
</protein>
<dbReference type="PANTHER" id="PTHR12612">
    <property type="entry name" value="NUCLEAR TRANSPORT FACTOR 2"/>
    <property type="match status" value="1"/>
</dbReference>
<dbReference type="CDD" id="cd00780">
    <property type="entry name" value="NTF2"/>
    <property type="match status" value="1"/>
</dbReference>
<keyword evidence="1" id="KW-0653">Protein transport</keyword>
<dbReference type="GO" id="GO:0006913">
    <property type="term" value="P:nucleocytoplasmic transport"/>
    <property type="evidence" value="ECO:0007669"/>
    <property type="project" value="UniProtKB-UniRule"/>
</dbReference>
<comment type="function">
    <text evidence="1">Has a role in nuclear-cytoplasmic transport of proteins and mRNAs.</text>
</comment>
<feature type="domain" description="NTF2" evidence="2">
    <location>
        <begin position="9"/>
        <end position="134"/>
    </location>
</feature>
<dbReference type="EMBL" id="CABFNP030001297">
    <property type="protein sequence ID" value="CAI6098138.1"/>
    <property type="molecule type" value="Genomic_DNA"/>
</dbReference>
<comment type="caution">
    <text evidence="3">The sequence shown here is derived from an EMBL/GenBank/DDBJ whole genome shotgun (WGS) entry which is preliminary data.</text>
</comment>
<keyword evidence="4" id="KW-1185">Reference proteome</keyword>
<dbReference type="GO" id="GO:0051028">
    <property type="term" value="P:mRNA transport"/>
    <property type="evidence" value="ECO:0007669"/>
    <property type="project" value="UniProtKB-UniRule"/>
</dbReference>
<reference evidence="3" key="1">
    <citation type="submission" date="2023-01" db="EMBL/GenBank/DDBJ databases">
        <authorList>
            <person name="Piombo E."/>
        </authorList>
    </citation>
    <scope>NUCLEOTIDE SEQUENCE</scope>
</reference>
<dbReference type="Gene3D" id="3.10.450.50">
    <property type="match status" value="1"/>
</dbReference>
<evidence type="ECO:0000313" key="4">
    <source>
        <dbReference type="Proteomes" id="UP001160390"/>
    </source>
</evidence>
<keyword evidence="1" id="KW-0539">Nucleus</keyword>
<keyword evidence="1" id="KW-0813">Transport</keyword>
<organism evidence="3 4">
    <name type="scientific">Clonostachys chloroleuca</name>
    <dbReference type="NCBI Taxonomy" id="1926264"/>
    <lineage>
        <taxon>Eukaryota</taxon>
        <taxon>Fungi</taxon>
        <taxon>Dikarya</taxon>
        <taxon>Ascomycota</taxon>
        <taxon>Pezizomycotina</taxon>
        <taxon>Sordariomycetes</taxon>
        <taxon>Hypocreomycetidae</taxon>
        <taxon>Hypocreales</taxon>
        <taxon>Bionectriaceae</taxon>
        <taxon>Clonostachys</taxon>
    </lineage>
</organism>
<dbReference type="GO" id="GO:0015031">
    <property type="term" value="P:protein transport"/>
    <property type="evidence" value="ECO:0007669"/>
    <property type="project" value="UniProtKB-KW"/>
</dbReference>
<dbReference type="InterPro" id="IPR045875">
    <property type="entry name" value="NTF2"/>
</dbReference>
<accession>A0AA35MJ42</accession>
<evidence type="ECO:0000256" key="1">
    <source>
        <dbReference type="RuleBase" id="RU369002"/>
    </source>
</evidence>
<dbReference type="InterPro" id="IPR018222">
    <property type="entry name" value="Nuclear_transport_factor_2_euk"/>
</dbReference>
<dbReference type="Proteomes" id="UP001160390">
    <property type="component" value="Unassembled WGS sequence"/>
</dbReference>
<dbReference type="GO" id="GO:0005634">
    <property type="term" value="C:nucleus"/>
    <property type="evidence" value="ECO:0007669"/>
    <property type="project" value="UniProtKB-SubCell"/>
</dbReference>
<name>A0AA35MJ42_9HYPO</name>
<keyword evidence="1" id="KW-0963">Cytoplasm</keyword>
<proteinExistence type="predicted"/>
<gene>
    <name evidence="3" type="ORF">CCHLO57077_00005807</name>
</gene>
<dbReference type="AlphaFoldDB" id="A0AA35MJ42"/>
<evidence type="ECO:0000259" key="2">
    <source>
        <dbReference type="PROSITE" id="PS50177"/>
    </source>
</evidence>